<feature type="signal peptide" evidence="2">
    <location>
        <begin position="1"/>
        <end position="22"/>
    </location>
</feature>
<keyword evidence="2" id="KW-0732">Signal</keyword>
<evidence type="ECO:0000313" key="3">
    <source>
        <dbReference type="Proteomes" id="UP000887572"/>
    </source>
</evidence>
<keyword evidence="3" id="KW-1185">Reference proteome</keyword>
<dbReference type="Proteomes" id="UP000887572">
    <property type="component" value="Unplaced"/>
</dbReference>
<evidence type="ECO:0000256" key="1">
    <source>
        <dbReference type="SAM" id="Phobius"/>
    </source>
</evidence>
<accession>A0A914I186</accession>
<dbReference type="WBParaSite" id="Gr19_v10_g6554.t1">
    <property type="protein sequence ID" value="Gr19_v10_g6554.t1"/>
    <property type="gene ID" value="Gr19_v10_g6554"/>
</dbReference>
<evidence type="ECO:0000313" key="4">
    <source>
        <dbReference type="WBParaSite" id="Gr19_v10_g6554.t1"/>
    </source>
</evidence>
<protein>
    <submittedName>
        <fullName evidence="4">Uncharacterized protein</fullName>
    </submittedName>
</protein>
<reference evidence="4" key="1">
    <citation type="submission" date="2022-11" db="UniProtKB">
        <authorList>
            <consortium name="WormBaseParasite"/>
        </authorList>
    </citation>
    <scope>IDENTIFICATION</scope>
</reference>
<organism evidence="3 4">
    <name type="scientific">Globodera rostochiensis</name>
    <name type="common">Golden nematode worm</name>
    <name type="synonym">Heterodera rostochiensis</name>
    <dbReference type="NCBI Taxonomy" id="31243"/>
    <lineage>
        <taxon>Eukaryota</taxon>
        <taxon>Metazoa</taxon>
        <taxon>Ecdysozoa</taxon>
        <taxon>Nematoda</taxon>
        <taxon>Chromadorea</taxon>
        <taxon>Rhabditida</taxon>
        <taxon>Tylenchina</taxon>
        <taxon>Tylenchomorpha</taxon>
        <taxon>Tylenchoidea</taxon>
        <taxon>Heteroderidae</taxon>
        <taxon>Heteroderinae</taxon>
        <taxon>Globodera</taxon>
    </lineage>
</organism>
<keyword evidence="1" id="KW-1133">Transmembrane helix</keyword>
<sequence>METFARLIVLMVIFVAPDYSYGLICKLGGAHRSGENATIGTCNGGDAAQYCLDVICVKENMPTTAVLFWACSDQDDKKTCTDYFEDVYNKTLHTTNASCKCNFGEKGKDRTNLEAKLPEIPQKPTSSPAEAPVCKQPGFKCKFGIYNEHGYGQTSIGDCKEGVYCYAITCNMGKSNFTFWGVAIENDCYKLSDYFAFGFPCQCEFGEKGVEMSNMNFMLPTYLARSALVSVNRGIRANFSILVGWLMSLAFYLTVSASLLKKQ</sequence>
<dbReference type="AlphaFoldDB" id="A0A914I186"/>
<feature type="transmembrane region" description="Helical" evidence="1">
    <location>
        <begin position="239"/>
        <end position="260"/>
    </location>
</feature>
<evidence type="ECO:0000256" key="2">
    <source>
        <dbReference type="SAM" id="SignalP"/>
    </source>
</evidence>
<keyword evidence="1" id="KW-0472">Membrane</keyword>
<name>A0A914I186_GLORO</name>
<feature type="chain" id="PRO_5038012438" evidence="2">
    <location>
        <begin position="23"/>
        <end position="263"/>
    </location>
</feature>
<proteinExistence type="predicted"/>
<keyword evidence="1" id="KW-0812">Transmembrane</keyword>